<evidence type="ECO:0008006" key="6">
    <source>
        <dbReference type="Google" id="ProtNLM"/>
    </source>
</evidence>
<keyword evidence="3" id="KW-0732">Signal</keyword>
<feature type="signal peptide" evidence="3">
    <location>
        <begin position="1"/>
        <end position="19"/>
    </location>
</feature>
<keyword evidence="2" id="KW-0812">Transmembrane</keyword>
<dbReference type="RefSeq" id="XP_040783207.1">
    <property type="nucleotide sequence ID" value="XM_040932183.1"/>
</dbReference>
<evidence type="ECO:0000256" key="3">
    <source>
        <dbReference type="SAM" id="SignalP"/>
    </source>
</evidence>
<feature type="transmembrane region" description="Helical" evidence="2">
    <location>
        <begin position="226"/>
        <end position="248"/>
    </location>
</feature>
<reference evidence="4" key="1">
    <citation type="submission" date="2020-01" db="EMBL/GenBank/DDBJ databases">
        <authorList>
            <consortium name="DOE Joint Genome Institute"/>
            <person name="Haridas S."/>
            <person name="Albert R."/>
            <person name="Binder M."/>
            <person name="Bloem J."/>
            <person name="Labutti K."/>
            <person name="Salamov A."/>
            <person name="Andreopoulos B."/>
            <person name="Baker S.E."/>
            <person name="Barry K."/>
            <person name="Bills G."/>
            <person name="Bluhm B.H."/>
            <person name="Cannon C."/>
            <person name="Castanera R."/>
            <person name="Culley D.E."/>
            <person name="Daum C."/>
            <person name="Ezra D."/>
            <person name="Gonzalez J.B."/>
            <person name="Henrissat B."/>
            <person name="Kuo A."/>
            <person name="Liang C."/>
            <person name="Lipzen A."/>
            <person name="Lutzoni F."/>
            <person name="Magnuson J."/>
            <person name="Mondo S."/>
            <person name="Nolan M."/>
            <person name="Ohm R."/>
            <person name="Pangilinan J."/>
            <person name="Park H.-J."/>
            <person name="Ramirez L."/>
            <person name="Alfaro M."/>
            <person name="Sun H."/>
            <person name="Tritt A."/>
            <person name="Yoshinaga Y."/>
            <person name="Zwiers L.-H."/>
            <person name="Turgeon B.G."/>
            <person name="Goodwin S.B."/>
            <person name="Spatafora J.W."/>
            <person name="Crous P.W."/>
            <person name="Grigoriev I.V."/>
        </authorList>
    </citation>
    <scope>NUCLEOTIDE SEQUENCE</scope>
    <source>
        <strain evidence="4">CBS 394.84</strain>
    </source>
</reference>
<keyword evidence="2" id="KW-1133">Transmembrane helix</keyword>
<proteinExistence type="predicted"/>
<evidence type="ECO:0000256" key="1">
    <source>
        <dbReference type="SAM" id="MobiDB-lite"/>
    </source>
</evidence>
<gene>
    <name evidence="4" type="ORF">K460DRAFT_359226</name>
</gene>
<dbReference type="AlphaFoldDB" id="A0A9P4G7X7"/>
<feature type="compositionally biased region" description="Low complexity" evidence="1">
    <location>
        <begin position="195"/>
        <end position="212"/>
    </location>
</feature>
<feature type="region of interest" description="Disordered" evidence="1">
    <location>
        <begin position="195"/>
        <end position="221"/>
    </location>
</feature>
<feature type="chain" id="PRO_5040323671" description="Mid2 domain-containing protein" evidence="3">
    <location>
        <begin position="20"/>
        <end position="342"/>
    </location>
</feature>
<organism evidence="4 5">
    <name type="scientific">Cucurbitaria berberidis CBS 394.84</name>
    <dbReference type="NCBI Taxonomy" id="1168544"/>
    <lineage>
        <taxon>Eukaryota</taxon>
        <taxon>Fungi</taxon>
        <taxon>Dikarya</taxon>
        <taxon>Ascomycota</taxon>
        <taxon>Pezizomycotina</taxon>
        <taxon>Dothideomycetes</taxon>
        <taxon>Pleosporomycetidae</taxon>
        <taxon>Pleosporales</taxon>
        <taxon>Pleosporineae</taxon>
        <taxon>Cucurbitariaceae</taxon>
        <taxon>Cucurbitaria</taxon>
    </lineage>
</organism>
<evidence type="ECO:0000313" key="5">
    <source>
        <dbReference type="Proteomes" id="UP000800039"/>
    </source>
</evidence>
<name>A0A9P4G7X7_9PLEO</name>
<accession>A0A9P4G7X7</accession>
<evidence type="ECO:0000313" key="4">
    <source>
        <dbReference type="EMBL" id="KAF1840644.1"/>
    </source>
</evidence>
<keyword evidence="5" id="KW-1185">Reference proteome</keyword>
<keyword evidence="2" id="KW-0472">Membrane</keyword>
<dbReference type="EMBL" id="ML976619">
    <property type="protein sequence ID" value="KAF1840644.1"/>
    <property type="molecule type" value="Genomic_DNA"/>
</dbReference>
<comment type="caution">
    <text evidence="4">The sequence shown here is derived from an EMBL/GenBank/DDBJ whole genome shotgun (WGS) entry which is preliminary data.</text>
</comment>
<evidence type="ECO:0000256" key="2">
    <source>
        <dbReference type="SAM" id="Phobius"/>
    </source>
</evidence>
<dbReference type="Proteomes" id="UP000800039">
    <property type="component" value="Unassembled WGS sequence"/>
</dbReference>
<sequence length="342" mass="34650">MHLSPLSLALVLLARTTLAQSGLCFWPNGTVLPDERNYNEYQPCTSGPSRVCCGTNRPNPAGGDPGKGFTADECLPNGLCQNRVTTNGVGKTSWWIDFCADSDPNSSNCLHVCDQSRNSFGNTPLTPCTGRADSDRWCCGGDNACCTSNVGVVKLAQVLGGALSSSVVSSATSRATSRASSAASSASAAASSASASASTSGTGASATTTSATPEQTKKKSGLSGGAIAGIVIGAIAGLALLAAAIFFARRAAIYKKKAATTGTPNYVEAPATAGSSSYVEAPANNYPPQYPGQGYTGPGSEKYAGQNQHAQGFAHLAELPPAPPSELPSGDYPASAPHLPHK</sequence>
<protein>
    <recommendedName>
        <fullName evidence="6">Mid2 domain-containing protein</fullName>
    </recommendedName>
</protein>
<dbReference type="GeneID" id="63849434"/>
<dbReference type="OrthoDB" id="5215637at2759"/>
<feature type="region of interest" description="Disordered" evidence="1">
    <location>
        <begin position="292"/>
        <end position="342"/>
    </location>
</feature>